<reference evidence="9 10" key="1">
    <citation type="submission" date="2016-10" db="EMBL/GenBank/DDBJ databases">
        <authorList>
            <person name="de Groot N.N."/>
        </authorList>
    </citation>
    <scope>NUCLEOTIDE SEQUENCE [LARGE SCALE GENOMIC DNA]</scope>
    <source>
        <strain evidence="9 10">DSM 15695</strain>
    </source>
</reference>
<dbReference type="InterPro" id="IPR038763">
    <property type="entry name" value="DHH_sf"/>
</dbReference>
<dbReference type="Pfam" id="PF02833">
    <property type="entry name" value="DHHA2"/>
    <property type="match status" value="1"/>
</dbReference>
<dbReference type="EC" id="3.6.1.1" evidence="2"/>
<dbReference type="Gene3D" id="3.10.310.20">
    <property type="entry name" value="DHHA2 domain"/>
    <property type="match status" value="1"/>
</dbReference>
<dbReference type="Pfam" id="PF01368">
    <property type="entry name" value="DHH"/>
    <property type="match status" value="1"/>
</dbReference>
<keyword evidence="4" id="KW-0378">Hydrolase</keyword>
<dbReference type="PANTHER" id="PTHR47618">
    <property type="entry name" value="BIFUNCTIONAL OLIGORIBONUCLEASE AND PAP PHOSPHATASE NRNA"/>
    <property type="match status" value="1"/>
</dbReference>
<sequence length="309" mass="33934">MTKYLVFGHKNPDTDAISAAIAMSYFLEKSGEEAEPVALGSVNDETAFALKKFNCEAPRVVSQVSQEVNHVALVDHNEPQQSVEDLGQVQVDYVVDHHRIQGFETAQPLYYRAEPIGCTSTILYKLFKEHDFDIPQAIAGLMLSAIISDTLLFKSPTSTHQDKDAAVELAKIADVNLEEYGLELLKSGTNLDSKSEADIVNGDAKNFTMAGRNVRVSQVNVVGFDDILTRKDAVLTQMKTDMDAYNYDLSLLVITDILESTSLGLVQGKDAEFIEKAFAGQISDQAISLPGVVSRKKQVVPQLTQAFEQ</sequence>
<keyword evidence="3" id="KW-0479">Metal-binding</keyword>
<dbReference type="GO" id="GO:0004427">
    <property type="term" value="F:inorganic diphosphate phosphatase activity"/>
    <property type="evidence" value="ECO:0007669"/>
    <property type="project" value="UniProtKB-EC"/>
</dbReference>
<dbReference type="Proteomes" id="UP000198833">
    <property type="component" value="Unassembled WGS sequence"/>
</dbReference>
<gene>
    <name evidence="9" type="ORF">SAMN04488558_101177</name>
</gene>
<evidence type="ECO:0000256" key="4">
    <source>
        <dbReference type="ARBA" id="ARBA00022801"/>
    </source>
</evidence>
<dbReference type="InterPro" id="IPR004097">
    <property type="entry name" value="DHHA2"/>
</dbReference>
<evidence type="ECO:0000256" key="1">
    <source>
        <dbReference type="ARBA" id="ARBA00001936"/>
    </source>
</evidence>
<dbReference type="STRING" id="89093.SAMN04488558_101177"/>
<evidence type="ECO:0000256" key="7">
    <source>
        <dbReference type="ARBA" id="ARBA00047820"/>
    </source>
</evidence>
<protein>
    <recommendedName>
        <fullName evidence="2">inorganic diphosphatase</fullName>
        <ecNumber evidence="2">3.6.1.1</ecNumber>
    </recommendedName>
    <alternativeName>
        <fullName evidence="6">Pyrophosphate phospho-hydrolase</fullName>
    </alternativeName>
</protein>
<dbReference type="Gene3D" id="3.90.1640.10">
    <property type="entry name" value="inorganic pyrophosphatase (n-terminal core)"/>
    <property type="match status" value="1"/>
</dbReference>
<evidence type="ECO:0000259" key="8">
    <source>
        <dbReference type="SMART" id="SM01131"/>
    </source>
</evidence>
<evidence type="ECO:0000256" key="2">
    <source>
        <dbReference type="ARBA" id="ARBA00012146"/>
    </source>
</evidence>
<dbReference type="SMART" id="SM01131">
    <property type="entry name" value="DHHA2"/>
    <property type="match status" value="1"/>
</dbReference>
<dbReference type="GO" id="GO:0005737">
    <property type="term" value="C:cytoplasm"/>
    <property type="evidence" value="ECO:0007669"/>
    <property type="project" value="InterPro"/>
</dbReference>
<dbReference type="InterPro" id="IPR001667">
    <property type="entry name" value="DDH_dom"/>
</dbReference>
<dbReference type="EMBL" id="FOEN01000001">
    <property type="protein sequence ID" value="SEP60635.1"/>
    <property type="molecule type" value="Genomic_DNA"/>
</dbReference>
<organism evidence="9 10">
    <name type="scientific">Ignavigranum ruoffiae</name>
    <dbReference type="NCBI Taxonomy" id="89093"/>
    <lineage>
        <taxon>Bacteria</taxon>
        <taxon>Bacillati</taxon>
        <taxon>Bacillota</taxon>
        <taxon>Bacilli</taxon>
        <taxon>Lactobacillales</taxon>
        <taxon>Aerococcaceae</taxon>
        <taxon>Ignavigranum</taxon>
    </lineage>
</organism>
<evidence type="ECO:0000313" key="9">
    <source>
        <dbReference type="EMBL" id="SEP60635.1"/>
    </source>
</evidence>
<dbReference type="SUPFAM" id="SSF64182">
    <property type="entry name" value="DHH phosphoesterases"/>
    <property type="match status" value="1"/>
</dbReference>
<keyword evidence="10" id="KW-1185">Reference proteome</keyword>
<feature type="domain" description="DHHA2" evidence="8">
    <location>
        <begin position="181"/>
        <end position="307"/>
    </location>
</feature>
<dbReference type="AlphaFoldDB" id="A0A1H8Z878"/>
<evidence type="ECO:0000256" key="3">
    <source>
        <dbReference type="ARBA" id="ARBA00022723"/>
    </source>
</evidence>
<comment type="catalytic activity">
    <reaction evidence="7">
        <text>diphosphate + H2O = 2 phosphate + H(+)</text>
        <dbReference type="Rhea" id="RHEA:24576"/>
        <dbReference type="ChEBI" id="CHEBI:15377"/>
        <dbReference type="ChEBI" id="CHEBI:15378"/>
        <dbReference type="ChEBI" id="CHEBI:33019"/>
        <dbReference type="ChEBI" id="CHEBI:43474"/>
        <dbReference type="EC" id="3.6.1.1"/>
    </reaction>
</comment>
<accession>A0A1H8Z878</accession>
<keyword evidence="5" id="KW-0464">Manganese</keyword>
<evidence type="ECO:0000256" key="5">
    <source>
        <dbReference type="ARBA" id="ARBA00023211"/>
    </source>
</evidence>
<dbReference type="OrthoDB" id="9766150at2"/>
<proteinExistence type="predicted"/>
<evidence type="ECO:0000256" key="6">
    <source>
        <dbReference type="ARBA" id="ARBA00032535"/>
    </source>
</evidence>
<evidence type="ECO:0000313" key="10">
    <source>
        <dbReference type="Proteomes" id="UP000198833"/>
    </source>
</evidence>
<dbReference type="GO" id="GO:0046872">
    <property type="term" value="F:metal ion binding"/>
    <property type="evidence" value="ECO:0007669"/>
    <property type="project" value="UniProtKB-KW"/>
</dbReference>
<dbReference type="NCBIfam" id="NF003877">
    <property type="entry name" value="PRK05427.1"/>
    <property type="match status" value="1"/>
</dbReference>
<dbReference type="FunFam" id="3.90.1640.10:FF:000001">
    <property type="entry name" value="Probable manganese-dependent inorganic pyrophosphatase"/>
    <property type="match status" value="1"/>
</dbReference>
<dbReference type="RefSeq" id="WP_092569822.1">
    <property type="nucleotide sequence ID" value="NZ_FOEN01000001.1"/>
</dbReference>
<name>A0A1H8Z878_9LACT</name>
<comment type="cofactor">
    <cofactor evidence="1">
        <name>Mn(2+)</name>
        <dbReference type="ChEBI" id="CHEBI:29035"/>
    </cofactor>
</comment>
<dbReference type="InterPro" id="IPR038222">
    <property type="entry name" value="DHHA2_dom_sf"/>
</dbReference>
<dbReference type="PANTHER" id="PTHR47618:SF1">
    <property type="entry name" value="BIFUNCTIONAL OLIGORIBONUCLEASE AND PAP PHOSPHATASE NRNA"/>
    <property type="match status" value="1"/>
</dbReference>
<dbReference type="InterPro" id="IPR051319">
    <property type="entry name" value="Oligoribo/pAp-PDE_c-di-AMP_PDE"/>
</dbReference>